<dbReference type="AlphaFoldDB" id="A0A849BZ83"/>
<reference evidence="2 3" key="1">
    <citation type="submission" date="2020-05" db="EMBL/GenBank/DDBJ databases">
        <title>MicrobeNet Type strains.</title>
        <authorList>
            <person name="Nicholson A.C."/>
        </authorList>
    </citation>
    <scope>NUCLEOTIDE SEQUENCE [LARGE SCALE GENOMIC DNA]</scope>
    <source>
        <strain evidence="2 3">JCM 3224</strain>
    </source>
</reference>
<evidence type="ECO:0000313" key="2">
    <source>
        <dbReference type="EMBL" id="NNH68967.1"/>
    </source>
</evidence>
<proteinExistence type="predicted"/>
<dbReference type="RefSeq" id="WP_067525951.1">
    <property type="nucleotide sequence ID" value="NZ_JABELX010000001.1"/>
</dbReference>
<evidence type="ECO:0000259" key="1">
    <source>
        <dbReference type="Pfam" id="PF21761"/>
    </source>
</evidence>
<gene>
    <name evidence="2" type="ORF">HLB23_03605</name>
</gene>
<evidence type="ECO:0000313" key="3">
    <source>
        <dbReference type="Proteomes" id="UP000586827"/>
    </source>
</evidence>
<name>A0A849BZ83_9NOCA</name>
<dbReference type="Pfam" id="PF21761">
    <property type="entry name" value="RedAm-like_C"/>
    <property type="match status" value="1"/>
</dbReference>
<comment type="caution">
    <text evidence="2">The sequence shown here is derived from an EMBL/GenBank/DDBJ whole genome shotgun (WGS) entry which is preliminary data.</text>
</comment>
<organism evidence="2 3">
    <name type="scientific">Nocardia uniformis</name>
    <dbReference type="NCBI Taxonomy" id="53432"/>
    <lineage>
        <taxon>Bacteria</taxon>
        <taxon>Bacillati</taxon>
        <taxon>Actinomycetota</taxon>
        <taxon>Actinomycetes</taxon>
        <taxon>Mycobacteriales</taxon>
        <taxon>Nocardiaceae</taxon>
        <taxon>Nocardia</taxon>
    </lineage>
</organism>
<sequence>MITDYAQQIDKRRYPGDEEWLELDAPLMDHLTQTAGQRGIDTRLPELISSLTRAGISAGFGLESFASLIEIIHGSTDEHGT</sequence>
<dbReference type="EMBL" id="JABELX010000001">
    <property type="protein sequence ID" value="NNH68967.1"/>
    <property type="molecule type" value="Genomic_DNA"/>
</dbReference>
<protein>
    <recommendedName>
        <fullName evidence="1">NADPH-dependent reductive aminase-like C-terminal domain-containing protein</fullName>
    </recommendedName>
</protein>
<dbReference type="Proteomes" id="UP000586827">
    <property type="component" value="Unassembled WGS sequence"/>
</dbReference>
<dbReference type="InterPro" id="IPR013328">
    <property type="entry name" value="6PGD_dom2"/>
</dbReference>
<dbReference type="Gene3D" id="1.10.1040.10">
    <property type="entry name" value="N-(1-d-carboxylethyl)-l-norvaline Dehydrogenase, domain 2"/>
    <property type="match status" value="1"/>
</dbReference>
<dbReference type="InterPro" id="IPR048666">
    <property type="entry name" value="RedAm-like_C"/>
</dbReference>
<feature type="domain" description="NADPH-dependent reductive aminase-like C-terminal" evidence="1">
    <location>
        <begin position="1"/>
        <end position="73"/>
    </location>
</feature>
<accession>A0A849BZ83</accession>
<keyword evidence="3" id="KW-1185">Reference proteome</keyword>